<keyword evidence="4" id="KW-1185">Reference proteome</keyword>
<name>A0AAV8G0X3_9POAL</name>
<comment type="caution">
    <text evidence="3">The sequence shown here is derived from an EMBL/GenBank/DDBJ whole genome shotgun (WGS) entry which is preliminary data.</text>
</comment>
<dbReference type="AlphaFoldDB" id="A0AAV8G0X3"/>
<reference evidence="3" key="1">
    <citation type="submission" date="2022-08" db="EMBL/GenBank/DDBJ databases">
        <authorList>
            <person name="Marques A."/>
        </authorList>
    </citation>
    <scope>NUCLEOTIDE SEQUENCE</scope>
    <source>
        <strain evidence="3">RhyPub2mFocal</strain>
        <tissue evidence="3">Leaves</tissue>
    </source>
</reference>
<feature type="compositionally biased region" description="Pro residues" evidence="1">
    <location>
        <begin position="1"/>
        <end position="12"/>
    </location>
</feature>
<keyword evidence="2" id="KW-0472">Membrane</keyword>
<dbReference type="PANTHER" id="PTHR15907">
    <property type="entry name" value="DUF614 FAMILY PROTEIN-RELATED"/>
    <property type="match status" value="1"/>
</dbReference>
<feature type="compositionally biased region" description="Low complexity" evidence="1">
    <location>
        <begin position="25"/>
        <end position="90"/>
    </location>
</feature>
<protein>
    <submittedName>
        <fullName evidence="3">Plant cadmium resistance protein</fullName>
    </submittedName>
</protein>
<sequence length="292" mass="33097">MPQEGFPPPGQPAPTDQNSRASFELNPVQKPQQQQNVPLGQQAMPQQQYVPPGQQPQQQYMPPGQQQYIGPGQQPMPQQQYMQASQQPMYQQQYIAPGQQPMPQQQYGQPQQYYQPQPAQQQYYQQGLQQQYRVTPQPTLPPGVGQSPAPFLGNFQLWSTGLFDCAQDFENALITAFFPCITFGQIAEITDQGMASCTGAGLIYGLLMYFTALHWVYAWTYRTKLRASYNLIEDPCHDFLVHCFCDPCALCQEYRELKNRGFMMELGWAGNIQMHQNASAAGVPPQVQTMSR</sequence>
<gene>
    <name evidence="3" type="ORF">LUZ62_050601</name>
</gene>
<keyword evidence="2" id="KW-0812">Transmembrane</keyword>
<dbReference type="Pfam" id="PF04749">
    <property type="entry name" value="PLAC8"/>
    <property type="match status" value="1"/>
</dbReference>
<proteinExistence type="predicted"/>
<feature type="transmembrane region" description="Helical" evidence="2">
    <location>
        <begin position="201"/>
        <end position="220"/>
    </location>
</feature>
<organism evidence="3 4">
    <name type="scientific">Rhynchospora pubera</name>
    <dbReference type="NCBI Taxonomy" id="906938"/>
    <lineage>
        <taxon>Eukaryota</taxon>
        <taxon>Viridiplantae</taxon>
        <taxon>Streptophyta</taxon>
        <taxon>Embryophyta</taxon>
        <taxon>Tracheophyta</taxon>
        <taxon>Spermatophyta</taxon>
        <taxon>Magnoliopsida</taxon>
        <taxon>Liliopsida</taxon>
        <taxon>Poales</taxon>
        <taxon>Cyperaceae</taxon>
        <taxon>Cyperoideae</taxon>
        <taxon>Rhynchosporeae</taxon>
        <taxon>Rhynchospora</taxon>
    </lineage>
</organism>
<dbReference type="NCBIfam" id="TIGR01571">
    <property type="entry name" value="A_thal_Cys_rich"/>
    <property type="match status" value="1"/>
</dbReference>
<dbReference type="EMBL" id="JAMFTS010000002">
    <property type="protein sequence ID" value="KAJ4799355.1"/>
    <property type="molecule type" value="Genomic_DNA"/>
</dbReference>
<evidence type="ECO:0000256" key="2">
    <source>
        <dbReference type="SAM" id="Phobius"/>
    </source>
</evidence>
<accession>A0AAV8G0X3</accession>
<evidence type="ECO:0000313" key="4">
    <source>
        <dbReference type="Proteomes" id="UP001140206"/>
    </source>
</evidence>
<evidence type="ECO:0000313" key="3">
    <source>
        <dbReference type="EMBL" id="KAJ4799355.1"/>
    </source>
</evidence>
<keyword evidence="2" id="KW-1133">Transmembrane helix</keyword>
<feature type="region of interest" description="Disordered" evidence="1">
    <location>
        <begin position="1"/>
        <end position="90"/>
    </location>
</feature>
<dbReference type="Proteomes" id="UP001140206">
    <property type="component" value="Chromosome 2"/>
</dbReference>
<dbReference type="InterPro" id="IPR006461">
    <property type="entry name" value="PLAC_motif_containing"/>
</dbReference>
<evidence type="ECO:0000256" key="1">
    <source>
        <dbReference type="SAM" id="MobiDB-lite"/>
    </source>
</evidence>